<dbReference type="GO" id="GO:0046872">
    <property type="term" value="F:metal ion binding"/>
    <property type="evidence" value="ECO:0007669"/>
    <property type="project" value="UniProtKB-KW"/>
</dbReference>
<gene>
    <name evidence="3" type="ORF">KDL01_14265</name>
</gene>
<keyword evidence="4" id="KW-1185">Reference proteome</keyword>
<dbReference type="InterPro" id="IPR037523">
    <property type="entry name" value="VOC_core"/>
</dbReference>
<dbReference type="AlphaFoldDB" id="A0A941IMP8"/>
<organism evidence="3 4">
    <name type="scientific">Actinospica durhamensis</name>
    <dbReference type="NCBI Taxonomy" id="1508375"/>
    <lineage>
        <taxon>Bacteria</taxon>
        <taxon>Bacillati</taxon>
        <taxon>Actinomycetota</taxon>
        <taxon>Actinomycetes</taxon>
        <taxon>Catenulisporales</taxon>
        <taxon>Actinospicaceae</taxon>
        <taxon>Actinospica</taxon>
    </lineage>
</organism>
<dbReference type="InterPro" id="IPR029068">
    <property type="entry name" value="Glyas_Bleomycin-R_OHBP_Dase"/>
</dbReference>
<sequence length="312" mass="34229">MTDSERPYRVRMLYHPAIHVPSLEEAEDFFARVFGRTSTNFSVVMPNPPAPGHSVGYSTFTSIADVLIDSLEPKRYLTGGVQRYPDIDAAHLYTTGWYVEGVKELYRELRAQGFRVVDAREEILEADEWAGGPSPFYGLRQDTGLPYRFFESFPFPLDPRTAEGWTVPEVDDADPLGIVHASHHTVLTSRPDRAVKLTVDVLGGEIVHTGRDELRGVSGPYVRLADAVFHFAAPEPGSAAAADVSGASGNGEFDTYHALTWQVTDLQRAARHLEAQGVRIASRSETALVTDPATSLGVPWGFATDSVPGDDR</sequence>
<dbReference type="RefSeq" id="WP_212528956.1">
    <property type="nucleotide sequence ID" value="NZ_JAGSOG010000058.1"/>
</dbReference>
<name>A0A941IMP8_9ACTN</name>
<dbReference type="EMBL" id="JAGSOG010000058">
    <property type="protein sequence ID" value="MBR7834435.1"/>
    <property type="molecule type" value="Genomic_DNA"/>
</dbReference>
<dbReference type="PROSITE" id="PS51819">
    <property type="entry name" value="VOC"/>
    <property type="match status" value="2"/>
</dbReference>
<dbReference type="PANTHER" id="PTHR43048:SF3">
    <property type="entry name" value="METHYLMALONYL-COA EPIMERASE, MITOCHONDRIAL"/>
    <property type="match status" value="1"/>
</dbReference>
<feature type="domain" description="VOC" evidence="2">
    <location>
        <begin position="180"/>
        <end position="309"/>
    </location>
</feature>
<dbReference type="GO" id="GO:0004493">
    <property type="term" value="F:methylmalonyl-CoA epimerase activity"/>
    <property type="evidence" value="ECO:0007669"/>
    <property type="project" value="TreeGrafter"/>
</dbReference>
<dbReference type="GO" id="GO:0046491">
    <property type="term" value="P:L-methylmalonyl-CoA metabolic process"/>
    <property type="evidence" value="ECO:0007669"/>
    <property type="project" value="TreeGrafter"/>
</dbReference>
<evidence type="ECO:0000313" key="4">
    <source>
        <dbReference type="Proteomes" id="UP000675781"/>
    </source>
</evidence>
<reference evidence="3" key="1">
    <citation type="submission" date="2021-04" db="EMBL/GenBank/DDBJ databases">
        <title>Genome based classification of Actinospica acidithermotolerans sp. nov., an actinobacterium isolated from an Indonesian hot spring.</title>
        <authorList>
            <person name="Kusuma A.B."/>
            <person name="Putra K.E."/>
            <person name="Nafisah S."/>
            <person name="Loh J."/>
            <person name="Nouioui I."/>
            <person name="Goodfellow M."/>
        </authorList>
    </citation>
    <scope>NUCLEOTIDE SEQUENCE</scope>
    <source>
        <strain evidence="3">CSCA 57</strain>
    </source>
</reference>
<evidence type="ECO:0000313" key="3">
    <source>
        <dbReference type="EMBL" id="MBR7834435.1"/>
    </source>
</evidence>
<feature type="domain" description="VOC" evidence="2">
    <location>
        <begin position="12"/>
        <end position="152"/>
    </location>
</feature>
<dbReference type="PANTHER" id="PTHR43048">
    <property type="entry name" value="METHYLMALONYL-COA EPIMERASE"/>
    <property type="match status" value="1"/>
</dbReference>
<protein>
    <recommendedName>
        <fullName evidence="2">VOC domain-containing protein</fullName>
    </recommendedName>
</protein>
<dbReference type="Proteomes" id="UP000675781">
    <property type="component" value="Unassembled WGS sequence"/>
</dbReference>
<dbReference type="Gene3D" id="3.10.180.10">
    <property type="entry name" value="2,3-Dihydroxybiphenyl 1,2-Dioxygenase, domain 1"/>
    <property type="match status" value="2"/>
</dbReference>
<comment type="caution">
    <text evidence="3">The sequence shown here is derived from an EMBL/GenBank/DDBJ whole genome shotgun (WGS) entry which is preliminary data.</text>
</comment>
<keyword evidence="1" id="KW-0479">Metal-binding</keyword>
<proteinExistence type="predicted"/>
<dbReference type="InterPro" id="IPR051785">
    <property type="entry name" value="MMCE/EMCE_epimerase"/>
</dbReference>
<evidence type="ECO:0000259" key="2">
    <source>
        <dbReference type="PROSITE" id="PS51819"/>
    </source>
</evidence>
<dbReference type="SUPFAM" id="SSF54593">
    <property type="entry name" value="Glyoxalase/Bleomycin resistance protein/Dihydroxybiphenyl dioxygenase"/>
    <property type="match status" value="2"/>
</dbReference>
<accession>A0A941IMP8</accession>
<evidence type="ECO:0000256" key="1">
    <source>
        <dbReference type="ARBA" id="ARBA00022723"/>
    </source>
</evidence>